<feature type="coiled-coil region" evidence="1">
    <location>
        <begin position="112"/>
        <end position="139"/>
    </location>
</feature>
<accession>A0A5I5E0N5</accession>
<evidence type="ECO:0000256" key="1">
    <source>
        <dbReference type="SAM" id="Coils"/>
    </source>
</evidence>
<keyword evidence="1" id="KW-0175">Coiled coil</keyword>
<comment type="caution">
    <text evidence="2">The sequence shown here is derived from an EMBL/GenBank/DDBJ whole genome shotgun (WGS) entry which is preliminary data.</text>
</comment>
<organism evidence="2">
    <name type="scientific">Salmonella enterica subsp. enterica serovar Miami</name>
    <dbReference type="NCBI Taxonomy" id="286780"/>
    <lineage>
        <taxon>Bacteria</taxon>
        <taxon>Pseudomonadati</taxon>
        <taxon>Pseudomonadota</taxon>
        <taxon>Gammaproteobacteria</taxon>
        <taxon>Enterobacterales</taxon>
        <taxon>Enterobacteriaceae</taxon>
        <taxon>Salmonella</taxon>
    </lineage>
</organism>
<name>A0A5I5E0N5_SALET</name>
<dbReference type="RefSeq" id="WP_000182609.1">
    <property type="nucleotide sequence ID" value="NZ_MYFT01000014.1"/>
</dbReference>
<dbReference type="AlphaFoldDB" id="A0A5I5E0N5"/>
<evidence type="ECO:0000313" key="2">
    <source>
        <dbReference type="EMBL" id="HAF7951407.1"/>
    </source>
</evidence>
<reference evidence="2" key="1">
    <citation type="journal article" date="2018" name="Genome Biol.">
        <title>SKESA: strategic k-mer extension for scrupulous assemblies.</title>
        <authorList>
            <person name="Souvorov A."/>
            <person name="Agarwala R."/>
            <person name="Lipman D.J."/>
        </authorList>
    </citation>
    <scope>NUCLEOTIDE SEQUENCE</scope>
    <source>
        <strain evidence="2">CDC 4648/53</strain>
    </source>
</reference>
<sequence length="148" mass="16276">MTNKNMSGIHAWQRNRVENSASLVKRAIDVLLSGGLRISLTTVVLASKSVDPTGKGVSASTILRNRQCHAMYKKHATLSGSSQKKLTISDTELNDPTASELRRAYLLASKSKTALIAKVILLERELENCEIQNGNLREKILSLQLPHL</sequence>
<gene>
    <name evidence="2" type="ORF">GNB55_002752</name>
</gene>
<protein>
    <submittedName>
        <fullName evidence="2">Uncharacterized protein</fullName>
    </submittedName>
</protein>
<dbReference type="EMBL" id="DAAWHV010000013">
    <property type="protein sequence ID" value="HAF7951407.1"/>
    <property type="molecule type" value="Genomic_DNA"/>
</dbReference>
<proteinExistence type="predicted"/>
<reference evidence="2" key="2">
    <citation type="submission" date="2018-07" db="EMBL/GenBank/DDBJ databases">
        <authorList>
            <consortium name="NCBI Pathogen Detection Project"/>
        </authorList>
    </citation>
    <scope>NUCLEOTIDE SEQUENCE</scope>
    <source>
        <strain evidence="2">CDC 4648/53</strain>
    </source>
</reference>